<comment type="caution">
    <text evidence="2">The sequence shown here is derived from an EMBL/GenBank/DDBJ whole genome shotgun (WGS) entry which is preliminary data.</text>
</comment>
<evidence type="ECO:0000313" key="2">
    <source>
        <dbReference type="EMBL" id="KAF0899945.1"/>
    </source>
</evidence>
<gene>
    <name evidence="2" type="ORF">E2562_025891</name>
</gene>
<sequence length="89" mass="8503">MKGLVLSDSKTGHRQAGPASSQVVAEGAAQASATEAGLGVNRVAGGGPLAAGAPSRRQVQTAKTEQAVAGSPPWRVAAAAVTSGGILGA</sequence>
<evidence type="ECO:0000313" key="3">
    <source>
        <dbReference type="Proteomes" id="UP000479710"/>
    </source>
</evidence>
<reference evidence="2 3" key="1">
    <citation type="submission" date="2019-11" db="EMBL/GenBank/DDBJ databases">
        <title>Whole genome sequence of Oryza granulata.</title>
        <authorList>
            <person name="Li W."/>
        </authorList>
    </citation>
    <scope>NUCLEOTIDE SEQUENCE [LARGE SCALE GENOMIC DNA]</scope>
    <source>
        <strain evidence="3">cv. Menghai</strain>
        <tissue evidence="2">Leaf</tissue>
    </source>
</reference>
<dbReference type="Proteomes" id="UP000479710">
    <property type="component" value="Unassembled WGS sequence"/>
</dbReference>
<feature type="region of interest" description="Disordered" evidence="1">
    <location>
        <begin position="1"/>
        <end position="23"/>
    </location>
</feature>
<proteinExistence type="predicted"/>
<dbReference type="AlphaFoldDB" id="A0A6G1CH37"/>
<name>A0A6G1CH37_9ORYZ</name>
<keyword evidence="3" id="KW-1185">Reference proteome</keyword>
<accession>A0A6G1CH37</accession>
<protein>
    <submittedName>
        <fullName evidence="2">Uncharacterized protein</fullName>
    </submittedName>
</protein>
<evidence type="ECO:0000256" key="1">
    <source>
        <dbReference type="SAM" id="MobiDB-lite"/>
    </source>
</evidence>
<dbReference type="EMBL" id="SPHZ02000009">
    <property type="protein sequence ID" value="KAF0899945.1"/>
    <property type="molecule type" value="Genomic_DNA"/>
</dbReference>
<organism evidence="2 3">
    <name type="scientific">Oryza meyeriana var. granulata</name>
    <dbReference type="NCBI Taxonomy" id="110450"/>
    <lineage>
        <taxon>Eukaryota</taxon>
        <taxon>Viridiplantae</taxon>
        <taxon>Streptophyta</taxon>
        <taxon>Embryophyta</taxon>
        <taxon>Tracheophyta</taxon>
        <taxon>Spermatophyta</taxon>
        <taxon>Magnoliopsida</taxon>
        <taxon>Liliopsida</taxon>
        <taxon>Poales</taxon>
        <taxon>Poaceae</taxon>
        <taxon>BOP clade</taxon>
        <taxon>Oryzoideae</taxon>
        <taxon>Oryzeae</taxon>
        <taxon>Oryzinae</taxon>
        <taxon>Oryza</taxon>
        <taxon>Oryza meyeriana</taxon>
    </lineage>
</organism>